<feature type="transmembrane region" description="Helical" evidence="9">
    <location>
        <begin position="326"/>
        <end position="346"/>
    </location>
</feature>
<evidence type="ECO:0000256" key="9">
    <source>
        <dbReference type="SAM" id="Phobius"/>
    </source>
</evidence>
<sequence length="482" mass="52145">MQVFLNIVNKFFDPVIHMGSGVVMLIVMTGLAMIFGVKFSKALEGGIKLAIALTGIGAIIGILTGAFSESLQAFVKNTGINLSIIDVGWAPLATITWGSPYTLYFLLIMLIVNIVMIVMKKTDTLDVDIFDIWHLSITGLLIMWYAKKNNLPTLLSVIIATVAIIFVGVLKIINSDLMKPTFDDLLGTGPTSPMTSTHMNYMMNPIIMVLDKLFDKVFPGLDKYDFDAAKLNKAIGFWGSKFFIGMILGLVIGIMGNPVFSFAALGGWFSLGFTAGACLELFSLIGSWFIAAVEPLSQGITNFANGKMHGRRFNIGLDWPFIAGRAEIWACANILAPIMLVEAILLSKVGNGILPLAGIIAMGVTPALLVVTRGRLIRMITFGTLLLPLFLLSGTMIAPFATELAKKVGAFPAGARAGSLITHSTLEGPMEKIFGYVIGKATTGQLSAIITLIIFATAYLGLFMWYAKQMKRRNAEYAANQK</sequence>
<keyword evidence="7 9" id="KW-1133">Transmembrane helix</keyword>
<evidence type="ECO:0000256" key="2">
    <source>
        <dbReference type="ARBA" id="ARBA00022448"/>
    </source>
</evidence>
<feature type="transmembrane region" description="Helical" evidence="9">
    <location>
        <begin position="101"/>
        <end position="118"/>
    </location>
</feature>
<dbReference type="GO" id="GO:0016740">
    <property type="term" value="F:transferase activity"/>
    <property type="evidence" value="ECO:0007669"/>
    <property type="project" value="UniProtKB-KW"/>
</dbReference>
<evidence type="ECO:0000313" key="13">
    <source>
        <dbReference type="Proteomes" id="UP000093122"/>
    </source>
</evidence>
<feature type="transmembrane region" description="Helical" evidence="9">
    <location>
        <begin position="281"/>
        <end position="305"/>
    </location>
</feature>
<dbReference type="PANTHER" id="PTHR37324:SF2">
    <property type="entry name" value="PTS SYSTEM GALACTITOL-SPECIFIC EIIC COMPONENT"/>
    <property type="match status" value="1"/>
</dbReference>
<comment type="subcellular location">
    <subcellularLocation>
        <location evidence="1">Cell membrane</location>
        <topology evidence="1">Multi-pass membrane protein</topology>
    </subcellularLocation>
</comment>
<dbReference type="GO" id="GO:0005886">
    <property type="term" value="C:plasma membrane"/>
    <property type="evidence" value="ECO:0007669"/>
    <property type="project" value="UniProtKB-SubCell"/>
</dbReference>
<evidence type="ECO:0000256" key="3">
    <source>
        <dbReference type="ARBA" id="ARBA00022475"/>
    </source>
</evidence>
<dbReference type="InterPro" id="IPR004703">
    <property type="entry name" value="PTS_sugar-sp_permease"/>
</dbReference>
<evidence type="ECO:0000256" key="5">
    <source>
        <dbReference type="ARBA" id="ARBA00022683"/>
    </source>
</evidence>
<dbReference type="Proteomes" id="UP000255140">
    <property type="component" value="Unassembled WGS sequence"/>
</dbReference>
<reference evidence="12 14" key="2">
    <citation type="submission" date="2018-06" db="EMBL/GenBank/DDBJ databases">
        <authorList>
            <consortium name="Pathogen Informatics"/>
            <person name="Doyle S."/>
        </authorList>
    </citation>
    <scope>NUCLEOTIDE SEQUENCE [LARGE SCALE GENOMIC DNA]</scope>
    <source>
        <strain evidence="12 14">NCTC9828</strain>
    </source>
</reference>
<dbReference type="AlphaFoldDB" id="A0A0E1EQA7"/>
<dbReference type="PANTHER" id="PTHR37324">
    <property type="entry name" value="PTS SYSTEM GALACTITOL-SPECIFIC EIIC COMPONENT"/>
    <property type="match status" value="1"/>
</dbReference>
<keyword evidence="12" id="KW-0808">Transferase</keyword>
<dbReference type="EMBL" id="UHEW01000005">
    <property type="protein sequence ID" value="SUN27821.1"/>
    <property type="molecule type" value="Genomic_DNA"/>
</dbReference>
<protein>
    <submittedName>
        <fullName evidence="11">PTS galactitol transporter subunit IIC</fullName>
    </submittedName>
    <submittedName>
        <fullName evidence="12">PTS system, galactose-specific IIC component</fullName>
        <ecNumber evidence="12">2.7.1.-</ecNumber>
    </submittedName>
</protein>
<keyword evidence="6 9" id="KW-0812">Transmembrane</keyword>
<evidence type="ECO:0000256" key="7">
    <source>
        <dbReference type="ARBA" id="ARBA00022989"/>
    </source>
</evidence>
<dbReference type="InterPro" id="IPR013853">
    <property type="entry name" value="EIIC-GAT"/>
</dbReference>
<evidence type="ECO:0000256" key="1">
    <source>
        <dbReference type="ARBA" id="ARBA00004651"/>
    </source>
</evidence>
<keyword evidence="2" id="KW-0813">Transport</keyword>
<feature type="transmembrane region" description="Helical" evidence="9">
    <location>
        <begin position="379"/>
        <end position="401"/>
    </location>
</feature>
<accession>A0A0E1EQA7</accession>
<feature type="transmembrane region" description="Helical" evidence="9">
    <location>
        <begin position="130"/>
        <end position="147"/>
    </location>
</feature>
<dbReference type="InterPro" id="IPR013014">
    <property type="entry name" value="PTS_EIIC_2"/>
</dbReference>
<evidence type="ECO:0000313" key="14">
    <source>
        <dbReference type="Proteomes" id="UP000255140"/>
    </source>
</evidence>
<feature type="transmembrane region" description="Helical" evidence="9">
    <location>
        <begin position="242"/>
        <end position="269"/>
    </location>
</feature>
<feature type="transmembrane region" description="Helical" evidence="9">
    <location>
        <begin position="49"/>
        <end position="67"/>
    </location>
</feature>
<dbReference type="EMBL" id="MAWT01000022">
    <property type="protein sequence ID" value="OCM71613.1"/>
    <property type="molecule type" value="Genomic_DNA"/>
</dbReference>
<reference evidence="11 13" key="1">
    <citation type="journal article" date="2016" name="Sci. Rep.">
        <title>Serotype IV Streptococcus agalactiae ST-452 has arisen from large genomic recombination events between CC23 and the hypervirulent CC17 lineages.</title>
        <authorList>
            <person name="Campisi E."/>
            <person name="Rinaudo C.D."/>
            <person name="Donati C."/>
            <person name="Barucco M."/>
            <person name="Torricelli G."/>
            <person name="Edwards M.S."/>
            <person name="Baker C.J."/>
            <person name="Margarit I."/>
            <person name="Rosini R."/>
        </authorList>
    </citation>
    <scope>NUCLEOTIDE SEQUENCE [LARGE SCALE GENOMIC DNA]</scope>
    <source>
        <strain evidence="11 13">CZ-PW-140</strain>
    </source>
</reference>
<dbReference type="RefSeq" id="WP_001195839.1">
    <property type="nucleotide sequence ID" value="NZ_CABFMI010000013.1"/>
</dbReference>
<keyword evidence="3" id="KW-1003">Cell membrane</keyword>
<feature type="domain" description="PTS EIIC type-2" evidence="10">
    <location>
        <begin position="12"/>
        <end position="466"/>
    </location>
</feature>
<feature type="transmembrane region" description="Helical" evidence="9">
    <location>
        <begin position="446"/>
        <end position="467"/>
    </location>
</feature>
<keyword evidence="8 9" id="KW-0472">Membrane</keyword>
<dbReference type="PROSITE" id="PS51104">
    <property type="entry name" value="PTS_EIIC_TYPE_2"/>
    <property type="match status" value="1"/>
</dbReference>
<evidence type="ECO:0000313" key="11">
    <source>
        <dbReference type="EMBL" id="OCM71613.1"/>
    </source>
</evidence>
<keyword evidence="4" id="KW-0762">Sugar transport</keyword>
<dbReference type="EC" id="2.7.1.-" evidence="12"/>
<gene>
    <name evidence="12" type="primary">gatC_1</name>
    <name evidence="11" type="ORF">AX245_10435</name>
    <name evidence="12" type="ORF">NCTC9828_00529</name>
</gene>
<evidence type="ECO:0000256" key="4">
    <source>
        <dbReference type="ARBA" id="ARBA00022597"/>
    </source>
</evidence>
<name>A0A0E1EQA7_STRAG</name>
<feature type="transmembrane region" description="Helical" evidence="9">
    <location>
        <begin position="153"/>
        <end position="173"/>
    </location>
</feature>
<evidence type="ECO:0000313" key="12">
    <source>
        <dbReference type="EMBL" id="SUN27821.1"/>
    </source>
</evidence>
<dbReference type="KEGG" id="sage:EN72_10140"/>
<evidence type="ECO:0000259" key="10">
    <source>
        <dbReference type="PROSITE" id="PS51104"/>
    </source>
</evidence>
<comment type="caution">
    <text evidence="11">The sequence shown here is derived from an EMBL/GenBank/DDBJ whole genome shotgun (WGS) entry which is preliminary data.</text>
</comment>
<proteinExistence type="predicted"/>
<evidence type="ECO:0000256" key="6">
    <source>
        <dbReference type="ARBA" id="ARBA00022692"/>
    </source>
</evidence>
<dbReference type="PIRSF" id="PIRSF006304">
    <property type="entry name" value="GatC"/>
    <property type="match status" value="1"/>
</dbReference>
<dbReference type="GO" id="GO:0015577">
    <property type="term" value="F:galactitol transmembrane transporter activity"/>
    <property type="evidence" value="ECO:0007669"/>
    <property type="project" value="InterPro"/>
</dbReference>
<keyword evidence="5" id="KW-0598">Phosphotransferase system</keyword>
<evidence type="ECO:0000256" key="8">
    <source>
        <dbReference type="ARBA" id="ARBA00023136"/>
    </source>
</evidence>
<feature type="transmembrane region" description="Helical" evidence="9">
    <location>
        <begin position="15"/>
        <end position="37"/>
    </location>
</feature>
<dbReference type="Proteomes" id="UP000093122">
    <property type="component" value="Unassembled WGS sequence"/>
</dbReference>
<dbReference type="Pfam" id="PF03611">
    <property type="entry name" value="EIIC-GAT"/>
    <property type="match status" value="1"/>
</dbReference>
<organism evidence="11 13">
    <name type="scientific">Streptococcus agalactiae</name>
    <dbReference type="NCBI Taxonomy" id="1311"/>
    <lineage>
        <taxon>Bacteria</taxon>
        <taxon>Bacillati</taxon>
        <taxon>Bacillota</taxon>
        <taxon>Bacilli</taxon>
        <taxon>Lactobacillales</taxon>
        <taxon>Streptococcaceae</taxon>
        <taxon>Streptococcus</taxon>
    </lineage>
</organism>
<dbReference type="GO" id="GO:0009401">
    <property type="term" value="P:phosphoenolpyruvate-dependent sugar phosphotransferase system"/>
    <property type="evidence" value="ECO:0007669"/>
    <property type="project" value="UniProtKB-KW"/>
</dbReference>
<feature type="transmembrane region" description="Helical" evidence="9">
    <location>
        <begin position="352"/>
        <end position="372"/>
    </location>
</feature>